<keyword evidence="1" id="KW-1133">Transmembrane helix</keyword>
<gene>
    <name evidence="2" type="ORF">EJB05_10423</name>
</gene>
<feature type="non-terminal residue" evidence="2">
    <location>
        <position position="1"/>
    </location>
</feature>
<evidence type="ECO:0000313" key="2">
    <source>
        <dbReference type="EMBL" id="TVU37127.1"/>
    </source>
</evidence>
<name>A0A5J9VNE5_9POAL</name>
<dbReference type="Gramene" id="TVU37127">
    <property type="protein sequence ID" value="TVU37127"/>
    <property type="gene ID" value="EJB05_10423"/>
</dbReference>
<comment type="caution">
    <text evidence="2">The sequence shown here is derived from an EMBL/GenBank/DDBJ whole genome shotgun (WGS) entry which is preliminary data.</text>
</comment>
<organism evidence="2 3">
    <name type="scientific">Eragrostis curvula</name>
    <name type="common">weeping love grass</name>
    <dbReference type="NCBI Taxonomy" id="38414"/>
    <lineage>
        <taxon>Eukaryota</taxon>
        <taxon>Viridiplantae</taxon>
        <taxon>Streptophyta</taxon>
        <taxon>Embryophyta</taxon>
        <taxon>Tracheophyta</taxon>
        <taxon>Spermatophyta</taxon>
        <taxon>Magnoliopsida</taxon>
        <taxon>Liliopsida</taxon>
        <taxon>Poales</taxon>
        <taxon>Poaceae</taxon>
        <taxon>PACMAD clade</taxon>
        <taxon>Chloridoideae</taxon>
        <taxon>Eragrostideae</taxon>
        <taxon>Eragrostidinae</taxon>
        <taxon>Eragrostis</taxon>
    </lineage>
</organism>
<sequence>MDRSLNLRVIGGRKLLARKGHWASTPFSLGTGTVCGAFVLLGRLRCLLVQHWNIADMRLITVLGKQRGTARHRDGVRRSVTGRMVKLQKGQDHCPSTVGGVSPK</sequence>
<protein>
    <submittedName>
        <fullName evidence="2">Uncharacterized protein</fullName>
    </submittedName>
</protein>
<accession>A0A5J9VNE5</accession>
<evidence type="ECO:0000313" key="3">
    <source>
        <dbReference type="Proteomes" id="UP000324897"/>
    </source>
</evidence>
<proteinExistence type="predicted"/>
<dbReference type="AlphaFoldDB" id="A0A5J9VNE5"/>
<keyword evidence="1" id="KW-0812">Transmembrane</keyword>
<dbReference type="EMBL" id="RWGY01000007">
    <property type="protein sequence ID" value="TVU37127.1"/>
    <property type="molecule type" value="Genomic_DNA"/>
</dbReference>
<feature type="transmembrane region" description="Helical" evidence="1">
    <location>
        <begin position="20"/>
        <end position="41"/>
    </location>
</feature>
<keyword evidence="3" id="KW-1185">Reference proteome</keyword>
<dbReference type="Proteomes" id="UP000324897">
    <property type="component" value="Chromosome 4"/>
</dbReference>
<keyword evidence="1" id="KW-0472">Membrane</keyword>
<evidence type="ECO:0000256" key="1">
    <source>
        <dbReference type="SAM" id="Phobius"/>
    </source>
</evidence>
<reference evidence="2 3" key="1">
    <citation type="journal article" date="2019" name="Sci. Rep.">
        <title>A high-quality genome of Eragrostis curvula grass provides insights into Poaceae evolution and supports new strategies to enhance forage quality.</title>
        <authorList>
            <person name="Carballo J."/>
            <person name="Santos B.A.C.M."/>
            <person name="Zappacosta D."/>
            <person name="Garbus I."/>
            <person name="Selva J.P."/>
            <person name="Gallo C.A."/>
            <person name="Diaz A."/>
            <person name="Albertini E."/>
            <person name="Caccamo M."/>
            <person name="Echenique V."/>
        </authorList>
    </citation>
    <scope>NUCLEOTIDE SEQUENCE [LARGE SCALE GENOMIC DNA]</scope>
    <source>
        <strain evidence="3">cv. Victoria</strain>
        <tissue evidence="2">Leaf</tissue>
    </source>
</reference>